<evidence type="ECO:0000256" key="5">
    <source>
        <dbReference type="ARBA" id="ARBA00022500"/>
    </source>
</evidence>
<dbReference type="GO" id="GO:0006935">
    <property type="term" value="P:chemotaxis"/>
    <property type="evidence" value="ECO:0007669"/>
    <property type="project" value="UniProtKB-KW"/>
</dbReference>
<dbReference type="InterPro" id="IPR050992">
    <property type="entry name" value="CheZ_family_phosphatases"/>
</dbReference>
<dbReference type="OrthoDB" id="9773007at2"/>
<evidence type="ECO:0000256" key="2">
    <source>
        <dbReference type="ARBA" id="ARBA00005908"/>
    </source>
</evidence>
<dbReference type="GO" id="GO:0004721">
    <property type="term" value="F:phosphoprotein phosphatase activity"/>
    <property type="evidence" value="ECO:0007669"/>
    <property type="project" value="UniProtKB-KW"/>
</dbReference>
<keyword evidence="7 10" id="KW-0378">Hydrolase</keyword>
<keyword evidence="6 10" id="KW-0283">Flagellar rotation</keyword>
<evidence type="ECO:0000256" key="8">
    <source>
        <dbReference type="ARBA" id="ARBA00022912"/>
    </source>
</evidence>
<evidence type="ECO:0000256" key="1">
    <source>
        <dbReference type="ARBA" id="ARBA00004496"/>
    </source>
</evidence>
<protein>
    <recommendedName>
        <fullName evidence="3 10">Protein phosphatase CheZ</fullName>
        <ecNumber evidence="10">3.1.3.-</ecNumber>
    </recommendedName>
    <alternativeName>
        <fullName evidence="9 10">Chemotaxis protein CheZ</fullName>
    </alternativeName>
</protein>
<dbReference type="SUPFAM" id="SSF75708">
    <property type="entry name" value="Chemotaxis phosphatase CheZ"/>
    <property type="match status" value="1"/>
</dbReference>
<evidence type="ECO:0000256" key="7">
    <source>
        <dbReference type="ARBA" id="ARBA00022801"/>
    </source>
</evidence>
<dbReference type="PANTHER" id="PTHR43693">
    <property type="entry name" value="PROTEIN PHOSPHATASE CHEZ"/>
    <property type="match status" value="1"/>
</dbReference>
<sequence length="281" mass="30821">MTGLDEIVDLQGFEKTLQEQAAELMKLLDKGDFAGAMQLLAALSEARNNMLYQEVGRLTRGLHEAIKQFNIDVEKSAALQVAQEAHDGDTHSEVSNAHERLNHVLELTESAANKTMDMVDASMPIAEELGEQAKLLRKDWQNMADQQSSMSELKDLGRTTETFLQEIEKGAAQLQSNYTEILLAQGFQDITGQLIKRVNGLVNDVEKSLIQLVMVAGKVDIITGVNREQDTDETKLATETVAAKEKEANVKGHGPLVLDEEAVDVVSGQDDVDDLLSSLGF</sequence>
<comment type="caution">
    <text evidence="12">The sequence shown here is derived from an EMBL/GenBank/DDBJ whole genome shotgun (WGS) entry which is preliminary data.</text>
</comment>
<dbReference type="PIRSF" id="PIRSF002884">
    <property type="entry name" value="CheZ"/>
    <property type="match status" value="1"/>
</dbReference>
<dbReference type="Pfam" id="PF04344">
    <property type="entry name" value="CheZ"/>
    <property type="match status" value="1"/>
</dbReference>
<evidence type="ECO:0000256" key="10">
    <source>
        <dbReference type="PIRNR" id="PIRNR002884"/>
    </source>
</evidence>
<reference evidence="12 13" key="1">
    <citation type="submission" date="2018-07" db="EMBL/GenBank/DDBJ databases">
        <title>Motiliproteus coralliicola sp. nov., a bacterium isolated from Coral.</title>
        <authorList>
            <person name="Wang G."/>
        </authorList>
    </citation>
    <scope>NUCLEOTIDE SEQUENCE [LARGE SCALE GENOMIC DNA]</scope>
    <source>
        <strain evidence="12 13">C34</strain>
    </source>
</reference>
<dbReference type="InterPro" id="IPR007439">
    <property type="entry name" value="Chemotax_Pase_CheZ"/>
</dbReference>
<comment type="function">
    <text evidence="10">Plays an important role in bacterial chemotaxis signal transduction pathway by accelerating the dephosphorylation of phosphorylated CheY (CheY-P).</text>
</comment>
<dbReference type="EMBL" id="QQOH01000002">
    <property type="protein sequence ID" value="RDE22430.1"/>
    <property type="molecule type" value="Genomic_DNA"/>
</dbReference>
<feature type="site" description="Enhances dephosphorylation of CheY-P" evidence="11">
    <location>
        <position position="193"/>
    </location>
</feature>
<accession>A0A369WK58</accession>
<evidence type="ECO:0000313" key="12">
    <source>
        <dbReference type="EMBL" id="RDE22430.1"/>
    </source>
</evidence>
<comment type="subcellular location">
    <subcellularLocation>
        <location evidence="1 10">Cytoplasm</location>
    </subcellularLocation>
</comment>
<evidence type="ECO:0000256" key="3">
    <source>
        <dbReference type="ARBA" id="ARBA00018484"/>
    </source>
</evidence>
<dbReference type="RefSeq" id="WP_114695055.1">
    <property type="nucleotide sequence ID" value="NZ_QQOH01000002.1"/>
</dbReference>
<evidence type="ECO:0000256" key="4">
    <source>
        <dbReference type="ARBA" id="ARBA00022490"/>
    </source>
</evidence>
<keyword evidence="5 10" id="KW-0145">Chemotaxis</keyword>
<keyword evidence="13" id="KW-1185">Reference proteome</keyword>
<organism evidence="12 13">
    <name type="scientific">Motiliproteus coralliicola</name>
    <dbReference type="NCBI Taxonomy" id="2283196"/>
    <lineage>
        <taxon>Bacteria</taxon>
        <taxon>Pseudomonadati</taxon>
        <taxon>Pseudomonadota</taxon>
        <taxon>Gammaproteobacteria</taxon>
        <taxon>Oceanospirillales</taxon>
        <taxon>Oceanospirillaceae</taxon>
        <taxon>Motiliproteus</taxon>
    </lineage>
</organism>
<dbReference type="GO" id="GO:0050920">
    <property type="term" value="P:regulation of chemotaxis"/>
    <property type="evidence" value="ECO:0007669"/>
    <property type="project" value="InterPro"/>
</dbReference>
<evidence type="ECO:0000256" key="9">
    <source>
        <dbReference type="ARBA" id="ARBA00029599"/>
    </source>
</evidence>
<dbReference type="PANTHER" id="PTHR43693:SF1">
    <property type="entry name" value="PROTEIN PHOSPHATASE CHEZ"/>
    <property type="match status" value="1"/>
</dbReference>
<dbReference type="AlphaFoldDB" id="A0A369WK58"/>
<dbReference type="GO" id="GO:0009288">
    <property type="term" value="C:bacterial-type flagellum"/>
    <property type="evidence" value="ECO:0007669"/>
    <property type="project" value="InterPro"/>
</dbReference>
<comment type="subunit">
    <text evidence="10">Homodimer.</text>
</comment>
<dbReference type="EC" id="3.1.3.-" evidence="10"/>
<evidence type="ECO:0000256" key="11">
    <source>
        <dbReference type="PIRSR" id="PIRSR002884-1"/>
    </source>
</evidence>
<dbReference type="Gene3D" id="1.10.287.500">
    <property type="entry name" value="Helix hairpin bin"/>
    <property type="match status" value="1"/>
</dbReference>
<comment type="similarity">
    <text evidence="2 10">Belongs to the CheZ family.</text>
</comment>
<proteinExistence type="inferred from homology"/>
<name>A0A369WK58_9GAMM</name>
<keyword evidence="4 10" id="KW-0963">Cytoplasm</keyword>
<gene>
    <name evidence="12" type="ORF">DV711_07440</name>
</gene>
<keyword evidence="8 10" id="KW-0904">Protein phosphatase</keyword>
<dbReference type="GO" id="GO:0097588">
    <property type="term" value="P:archaeal or bacterial-type flagellum-dependent cell motility"/>
    <property type="evidence" value="ECO:0007669"/>
    <property type="project" value="UniProtKB-KW"/>
</dbReference>
<dbReference type="GO" id="GO:0005737">
    <property type="term" value="C:cytoplasm"/>
    <property type="evidence" value="ECO:0007669"/>
    <property type="project" value="UniProtKB-SubCell"/>
</dbReference>
<dbReference type="Proteomes" id="UP000253769">
    <property type="component" value="Unassembled WGS sequence"/>
</dbReference>
<evidence type="ECO:0000313" key="13">
    <source>
        <dbReference type="Proteomes" id="UP000253769"/>
    </source>
</evidence>
<evidence type="ECO:0000256" key="6">
    <source>
        <dbReference type="ARBA" id="ARBA00022779"/>
    </source>
</evidence>